<dbReference type="GO" id="GO:0016491">
    <property type="term" value="F:oxidoreductase activity"/>
    <property type="evidence" value="ECO:0007669"/>
    <property type="project" value="UniProtKB-KW"/>
</dbReference>
<dbReference type="Proteomes" id="UP000234237">
    <property type="component" value="Chromosome"/>
</dbReference>
<evidence type="ECO:0000259" key="7">
    <source>
        <dbReference type="PROSITE" id="PS51007"/>
    </source>
</evidence>
<accession>A0A2K9J1U9</accession>
<gene>
    <name evidence="8" type="primary">soxA</name>
    <name evidence="8" type="ORF">A21D_02821</name>
</gene>
<dbReference type="STRING" id="302167.GCA_900166595_01650"/>
<organism evidence="8 9">
    <name type="scientific">Virgibacillus dokdonensis</name>
    <dbReference type="NCBI Taxonomy" id="302167"/>
    <lineage>
        <taxon>Bacteria</taxon>
        <taxon>Bacillati</taxon>
        <taxon>Bacillota</taxon>
        <taxon>Bacilli</taxon>
        <taxon>Bacillales</taxon>
        <taxon>Bacillaceae</taxon>
        <taxon>Virgibacillus</taxon>
    </lineage>
</organism>
<dbReference type="Gene3D" id="1.10.760.10">
    <property type="entry name" value="Cytochrome c-like domain"/>
    <property type="match status" value="2"/>
</dbReference>
<evidence type="ECO:0000256" key="3">
    <source>
        <dbReference type="ARBA" id="ARBA00023004"/>
    </source>
</evidence>
<dbReference type="Pfam" id="PF21342">
    <property type="entry name" value="SoxA-TsdA_cyt-c"/>
    <property type="match status" value="1"/>
</dbReference>
<evidence type="ECO:0000256" key="2">
    <source>
        <dbReference type="ARBA" id="ARBA00022723"/>
    </source>
</evidence>
<feature type="compositionally biased region" description="Basic and acidic residues" evidence="5">
    <location>
        <begin position="263"/>
        <end position="272"/>
    </location>
</feature>
<dbReference type="KEGG" id="vpn:A21D_02821"/>
<keyword evidence="2 4" id="KW-0479">Metal-binding</keyword>
<keyword evidence="1 4" id="KW-0349">Heme</keyword>
<sequence length="308" mass="34323">MKRSRIKWLLFMSLGMFLILFTACSNSETESNEKTGEREGELAYNPPSMEELDADDPMTSYIQKGEKIFNETNTVLSERVGNELSCASCHADGGVAPSSSMVGVTTQFPQYRPREGVAFTIEDRINGCMIRSMNGQKMDYDSEEMRALTAYLTYISEGIETGEDIPWRMQNTMEEIPEPNVTRGEGLYEQKNCLSCHATDGSGTGATTGPALWGDNSFNDGAGMSRLSKMSGYLKNNMPPNEDDTLTDQEAADIAAFLLSKERPEWKGHDSDWPNGGRPSDIIDKERREKIREGTFNWADIENVIPAK</sequence>
<dbReference type="PROSITE" id="PS51007">
    <property type="entry name" value="CYTC"/>
    <property type="match status" value="2"/>
</dbReference>
<feature type="region of interest" description="Disordered" evidence="5">
    <location>
        <begin position="28"/>
        <end position="54"/>
    </location>
</feature>
<feature type="region of interest" description="Disordered" evidence="5">
    <location>
        <begin position="263"/>
        <end position="283"/>
    </location>
</feature>
<evidence type="ECO:0000313" key="9">
    <source>
        <dbReference type="Proteomes" id="UP000234237"/>
    </source>
</evidence>
<evidence type="ECO:0000256" key="6">
    <source>
        <dbReference type="SAM" id="SignalP"/>
    </source>
</evidence>
<keyword evidence="8" id="KW-0560">Oxidoreductase</keyword>
<dbReference type="GO" id="GO:0046872">
    <property type="term" value="F:metal ion binding"/>
    <property type="evidence" value="ECO:0007669"/>
    <property type="project" value="UniProtKB-KW"/>
</dbReference>
<dbReference type="InterPro" id="IPR051459">
    <property type="entry name" value="Cytochrome_c-type_DH"/>
</dbReference>
<feature type="signal peptide" evidence="6">
    <location>
        <begin position="1"/>
        <end position="27"/>
    </location>
</feature>
<dbReference type="GO" id="GO:0020037">
    <property type="term" value="F:heme binding"/>
    <property type="evidence" value="ECO:0007669"/>
    <property type="project" value="InterPro"/>
</dbReference>
<keyword evidence="6" id="KW-0732">Signal</keyword>
<dbReference type="EMBL" id="CP018622">
    <property type="protein sequence ID" value="AUJ25866.1"/>
    <property type="molecule type" value="Genomic_DNA"/>
</dbReference>
<dbReference type="PANTHER" id="PTHR35008">
    <property type="entry name" value="BLL4482 PROTEIN-RELATED"/>
    <property type="match status" value="1"/>
</dbReference>
<feature type="chain" id="PRO_5038424619" evidence="6">
    <location>
        <begin position="28"/>
        <end position="308"/>
    </location>
</feature>
<dbReference type="GO" id="GO:0009055">
    <property type="term" value="F:electron transfer activity"/>
    <property type="evidence" value="ECO:0007669"/>
    <property type="project" value="InterPro"/>
</dbReference>
<evidence type="ECO:0000256" key="4">
    <source>
        <dbReference type="PROSITE-ProRule" id="PRU00433"/>
    </source>
</evidence>
<evidence type="ECO:0000256" key="1">
    <source>
        <dbReference type="ARBA" id="ARBA00022617"/>
    </source>
</evidence>
<reference evidence="9" key="1">
    <citation type="submission" date="2016-11" db="EMBL/GenBank/DDBJ databases">
        <title>Complete genome sequence of Virgibacillus pantothenticus 21D, a halophilic bacterium isolated from the deep hypersaline anoxic basin Discovery in the Mediterranean Sea.</title>
        <authorList>
            <person name="Zeaiter Z."/>
            <person name="Booth J.M."/>
            <person name="Prosdocimi E.M."/>
            <person name="Mapelli F."/>
            <person name="Fusi M."/>
            <person name="Daffonchio D."/>
            <person name="Borin S."/>
            <person name="Crotti E."/>
        </authorList>
    </citation>
    <scope>NUCLEOTIDE SEQUENCE [LARGE SCALE GENOMIC DNA]</scope>
    <source>
        <strain evidence="9">21D</strain>
    </source>
</reference>
<dbReference type="PANTHER" id="PTHR35008:SF4">
    <property type="entry name" value="BLL4482 PROTEIN"/>
    <property type="match status" value="1"/>
</dbReference>
<dbReference type="Pfam" id="PF13442">
    <property type="entry name" value="Cytochrome_CBB3"/>
    <property type="match status" value="1"/>
</dbReference>
<dbReference type="InterPro" id="IPR036909">
    <property type="entry name" value="Cyt_c-like_dom_sf"/>
</dbReference>
<feature type="domain" description="Cytochrome c" evidence="7">
    <location>
        <begin position="60"/>
        <end position="156"/>
    </location>
</feature>
<name>A0A2K9J1U9_9BACI</name>
<dbReference type="SUPFAM" id="SSF46626">
    <property type="entry name" value="Cytochrome c"/>
    <property type="match status" value="2"/>
</dbReference>
<keyword evidence="3 4" id="KW-0408">Iron</keyword>
<evidence type="ECO:0000313" key="8">
    <source>
        <dbReference type="EMBL" id="AUJ25866.1"/>
    </source>
</evidence>
<dbReference type="EC" id="1.8.2.-" evidence="8"/>
<evidence type="ECO:0000256" key="5">
    <source>
        <dbReference type="SAM" id="MobiDB-lite"/>
    </source>
</evidence>
<dbReference type="AlphaFoldDB" id="A0A2K9J1U9"/>
<proteinExistence type="predicted"/>
<dbReference type="RefSeq" id="WP_077703165.1">
    <property type="nucleotide sequence ID" value="NZ_CP018622.1"/>
</dbReference>
<dbReference type="PROSITE" id="PS51257">
    <property type="entry name" value="PROKAR_LIPOPROTEIN"/>
    <property type="match status" value="1"/>
</dbReference>
<feature type="domain" description="Cytochrome c" evidence="7">
    <location>
        <begin position="179"/>
        <end position="262"/>
    </location>
</feature>
<feature type="compositionally biased region" description="Basic and acidic residues" evidence="5">
    <location>
        <begin position="31"/>
        <end position="41"/>
    </location>
</feature>
<dbReference type="InterPro" id="IPR009056">
    <property type="entry name" value="Cyt_c-like_dom"/>
</dbReference>
<protein>
    <submittedName>
        <fullName evidence="8">SoxAX cytochrome complex subunit A</fullName>
        <ecNumber evidence="8">1.8.2.-</ecNumber>
    </submittedName>
</protein>